<accession>A0ABP3X435</accession>
<sequence length="101" mass="11536">MKVVYIYGFQGMFVGNSEYDYAEPEIGDVHKCMVFIAQDIDELDFDRALIEVKKYGFDQVINLTGNTLKVEVLNIDSYEGFTGFYTEALEEGSSLVYYPNT</sequence>
<proteinExistence type="predicted"/>
<name>A0ABP3X435_9ALTE</name>
<protein>
    <submittedName>
        <fullName evidence="1">Uncharacterized protein</fullName>
    </submittedName>
</protein>
<dbReference type="RefSeq" id="WP_343862721.1">
    <property type="nucleotide sequence ID" value="NZ_BAAAFD010000028.1"/>
</dbReference>
<evidence type="ECO:0000313" key="2">
    <source>
        <dbReference type="Proteomes" id="UP001500359"/>
    </source>
</evidence>
<dbReference type="Proteomes" id="UP001500359">
    <property type="component" value="Unassembled WGS sequence"/>
</dbReference>
<evidence type="ECO:0000313" key="1">
    <source>
        <dbReference type="EMBL" id="GAA0860376.1"/>
    </source>
</evidence>
<reference evidence="2" key="1">
    <citation type="journal article" date="2019" name="Int. J. Syst. Evol. Microbiol.">
        <title>The Global Catalogue of Microorganisms (GCM) 10K type strain sequencing project: providing services to taxonomists for standard genome sequencing and annotation.</title>
        <authorList>
            <consortium name="The Broad Institute Genomics Platform"/>
            <consortium name="The Broad Institute Genome Sequencing Center for Infectious Disease"/>
            <person name="Wu L."/>
            <person name="Ma J."/>
        </authorList>
    </citation>
    <scope>NUCLEOTIDE SEQUENCE [LARGE SCALE GENOMIC DNA]</scope>
    <source>
        <strain evidence="2">JCM 15896</strain>
    </source>
</reference>
<organism evidence="1 2">
    <name type="scientific">Aliiglaciecola litoralis</name>
    <dbReference type="NCBI Taxonomy" id="582857"/>
    <lineage>
        <taxon>Bacteria</taxon>
        <taxon>Pseudomonadati</taxon>
        <taxon>Pseudomonadota</taxon>
        <taxon>Gammaproteobacteria</taxon>
        <taxon>Alteromonadales</taxon>
        <taxon>Alteromonadaceae</taxon>
        <taxon>Aliiglaciecola</taxon>
    </lineage>
</organism>
<comment type="caution">
    <text evidence="1">The sequence shown here is derived from an EMBL/GenBank/DDBJ whole genome shotgun (WGS) entry which is preliminary data.</text>
</comment>
<keyword evidence="2" id="KW-1185">Reference proteome</keyword>
<gene>
    <name evidence="1" type="ORF">GCM10009114_37160</name>
</gene>
<dbReference type="EMBL" id="BAAAFD010000028">
    <property type="protein sequence ID" value="GAA0860376.1"/>
    <property type="molecule type" value="Genomic_DNA"/>
</dbReference>